<keyword evidence="2" id="KW-1185">Reference proteome</keyword>
<evidence type="ECO:0000313" key="2">
    <source>
        <dbReference type="Proteomes" id="UP000433050"/>
    </source>
</evidence>
<accession>A0A5S9NC64</accession>
<dbReference type="EMBL" id="CACSAS010000001">
    <property type="protein sequence ID" value="CAA0086929.1"/>
    <property type="molecule type" value="Genomic_DNA"/>
</dbReference>
<name>A0A5S9NC64_9HYPH</name>
<gene>
    <name evidence="1" type="ORF">STARVERO_00334</name>
</gene>
<dbReference type="Proteomes" id="UP000433050">
    <property type="component" value="Unassembled WGS sequence"/>
</dbReference>
<evidence type="ECO:0000313" key="1">
    <source>
        <dbReference type="EMBL" id="CAA0086929.1"/>
    </source>
</evidence>
<dbReference type="RefSeq" id="WP_159597680.1">
    <property type="nucleotide sequence ID" value="NZ_CACSAS010000001.1"/>
</dbReference>
<reference evidence="1 2" key="1">
    <citation type="submission" date="2019-12" db="EMBL/GenBank/DDBJ databases">
        <authorList>
            <person name="Reyes-Prieto M."/>
        </authorList>
    </citation>
    <scope>NUCLEOTIDE SEQUENCE [LARGE SCALE GENOMIC DNA]</scope>
    <source>
        <strain evidence="1">HF14-78462</strain>
    </source>
</reference>
<evidence type="ECO:0008006" key="3">
    <source>
        <dbReference type="Google" id="ProtNLM"/>
    </source>
</evidence>
<organism evidence="1 2">
    <name type="scientific">Starkeya nomas</name>
    <dbReference type="NCBI Taxonomy" id="2666134"/>
    <lineage>
        <taxon>Bacteria</taxon>
        <taxon>Pseudomonadati</taxon>
        <taxon>Pseudomonadota</taxon>
        <taxon>Alphaproteobacteria</taxon>
        <taxon>Hyphomicrobiales</taxon>
        <taxon>Xanthobacteraceae</taxon>
        <taxon>Starkeya</taxon>
    </lineage>
</organism>
<sequence length="112" mass="11096">MPPHMGSIETLKDTAVLTGTVAERRFITLANAQAGLDGVVKGISAMAGVAGDAIPYVAVGIVDMIAGAEIAAPGLVVSDANGQPIAKAANVNVAGLALNAAPIGGRVRILIR</sequence>
<protein>
    <recommendedName>
        <fullName evidence="3">DUF2190 domain-containing protein</fullName>
    </recommendedName>
</protein>
<proteinExistence type="predicted"/>
<dbReference type="AlphaFoldDB" id="A0A5S9NC64"/>